<dbReference type="InterPro" id="IPR023170">
    <property type="entry name" value="HhH_base_excis_C"/>
</dbReference>
<dbReference type="Gene3D" id="1.10.340.30">
    <property type="entry name" value="Hypothetical protein, domain 2"/>
    <property type="match status" value="1"/>
</dbReference>
<evidence type="ECO:0000256" key="6">
    <source>
        <dbReference type="ARBA" id="ARBA00023295"/>
    </source>
</evidence>
<feature type="active site" evidence="7">
    <location>
        <position position="128"/>
    </location>
</feature>
<keyword evidence="5 7" id="KW-0511">Multifunctional enzyme</keyword>
<dbReference type="NCBIfam" id="NF002305">
    <property type="entry name" value="PRK01229.1"/>
    <property type="match status" value="1"/>
</dbReference>
<name>A0A7G1GA93_9BACT</name>
<dbReference type="RefSeq" id="WP_190615451.1">
    <property type="nucleotide sequence ID" value="NZ_AP018712.1"/>
</dbReference>
<sequence length="207" mass="23909">MDLVKELFNIKPECNTLVENRFKEFENLGKNGSEEDLFSELSFCVLTANWSAKGGIRAQKEIGNGFINLSEEKLIEALKSVGHRFPKARAKYIVSNRWIIGNLKALIKKDPFEAREYIVKNIKGISWKESSHFLRNCGISNLAILDKHIMRLMIKAGLLNELPKSGWSKKKYIEIEEKLRPISKKFEEPIGKLDLYMWFMAKKSVDK</sequence>
<protein>
    <recommendedName>
        <fullName evidence="7">8-oxoguanine DNA glycosylase/AP lyase</fullName>
    </recommendedName>
    <domain>
        <recommendedName>
            <fullName evidence="7">8-oxoguanine DNA glycosylase</fullName>
            <shortName evidence="7">8-oxoG DNA glycosylase</shortName>
            <ecNumber evidence="7">3.2.2.-</ecNumber>
        </recommendedName>
    </domain>
    <domain>
        <recommendedName>
            <fullName evidence="7">DNA-(apurinic or apyrimidinic site) lyase</fullName>
            <shortName evidence="7">AP lyase</shortName>
            <ecNumber evidence="7">4.2.99.18</ecNumber>
        </recommendedName>
    </domain>
</protein>
<keyword evidence="4 7" id="KW-0456">Lyase</keyword>
<dbReference type="InterPro" id="IPR011257">
    <property type="entry name" value="DNA_glycosylase"/>
</dbReference>
<keyword evidence="6 7" id="KW-0326">Glycosidase</keyword>
<dbReference type="CDD" id="cd00056">
    <property type="entry name" value="ENDO3c"/>
    <property type="match status" value="1"/>
</dbReference>
<dbReference type="GO" id="GO:0140078">
    <property type="term" value="F:class I DNA-(apurinic or apyrimidinic site) endonuclease activity"/>
    <property type="evidence" value="ECO:0007669"/>
    <property type="project" value="UniProtKB-EC"/>
</dbReference>
<dbReference type="Proteomes" id="UP000516361">
    <property type="component" value="Chromosome"/>
</dbReference>
<dbReference type="HAMAP" id="MF_00241">
    <property type="entry name" value="Ogg"/>
    <property type="match status" value="1"/>
</dbReference>
<dbReference type="GO" id="GO:0006284">
    <property type="term" value="P:base-excision repair"/>
    <property type="evidence" value="ECO:0007669"/>
    <property type="project" value="UniProtKB-UniRule"/>
</dbReference>
<comment type="function">
    <text evidence="7">Catalyzes the excision of an oxidatively damaged form of guanine (7,8-dihydro-8-oxoguanine = 8-oxoG) from DNA. Also cleaves the DNA backbone at apurinic/apyrimidinic sites (AP sites).</text>
</comment>
<dbReference type="KEGG" id="ocy:OSSY52_04800"/>
<accession>A0A7G1GA93</accession>
<dbReference type="SMART" id="SM00478">
    <property type="entry name" value="ENDO3c"/>
    <property type="match status" value="1"/>
</dbReference>
<evidence type="ECO:0000256" key="3">
    <source>
        <dbReference type="ARBA" id="ARBA00023204"/>
    </source>
</evidence>
<evidence type="ECO:0000256" key="2">
    <source>
        <dbReference type="ARBA" id="ARBA00022801"/>
    </source>
</evidence>
<evidence type="ECO:0000256" key="5">
    <source>
        <dbReference type="ARBA" id="ARBA00023268"/>
    </source>
</evidence>
<dbReference type="AlphaFoldDB" id="A0A7G1GA93"/>
<feature type="domain" description="HhH-GPD" evidence="8">
    <location>
        <begin position="46"/>
        <end position="202"/>
    </location>
</feature>
<organism evidence="9 10">
    <name type="scientific">Tepiditoga spiralis</name>
    <dbReference type="NCBI Taxonomy" id="2108365"/>
    <lineage>
        <taxon>Bacteria</taxon>
        <taxon>Thermotogati</taxon>
        <taxon>Thermotogota</taxon>
        <taxon>Thermotogae</taxon>
        <taxon>Petrotogales</taxon>
        <taxon>Petrotogaceae</taxon>
        <taxon>Tepiditoga</taxon>
    </lineage>
</organism>
<evidence type="ECO:0000256" key="4">
    <source>
        <dbReference type="ARBA" id="ARBA00023239"/>
    </source>
</evidence>
<dbReference type="Gene3D" id="1.10.1670.10">
    <property type="entry name" value="Helix-hairpin-Helix base-excision DNA repair enzymes (C-terminal)"/>
    <property type="match status" value="1"/>
</dbReference>
<keyword evidence="2 7" id="KW-0378">Hydrolase</keyword>
<keyword evidence="3 7" id="KW-0234">DNA repair</keyword>
<evidence type="ECO:0000313" key="9">
    <source>
        <dbReference type="EMBL" id="BBE30339.1"/>
    </source>
</evidence>
<dbReference type="EC" id="4.2.99.18" evidence="7"/>
<dbReference type="SUPFAM" id="SSF48150">
    <property type="entry name" value="DNA-glycosylase"/>
    <property type="match status" value="1"/>
</dbReference>
<evidence type="ECO:0000256" key="7">
    <source>
        <dbReference type="HAMAP-Rule" id="MF_00241"/>
    </source>
</evidence>
<gene>
    <name evidence="7 9" type="primary">ogg</name>
    <name evidence="9" type="ORF">OSSY52_04800</name>
</gene>
<evidence type="ECO:0000259" key="8">
    <source>
        <dbReference type="SMART" id="SM00478"/>
    </source>
</evidence>
<dbReference type="EC" id="3.2.2.-" evidence="7"/>
<evidence type="ECO:0000313" key="10">
    <source>
        <dbReference type="Proteomes" id="UP000516361"/>
    </source>
</evidence>
<keyword evidence="1 7" id="KW-0227">DNA damage</keyword>
<dbReference type="InParanoid" id="A0A7G1GA93"/>
<comment type="similarity">
    <text evidence="7">Belongs to the type-2 OGG1 family.</text>
</comment>
<feature type="active site" evidence="7">
    <location>
        <position position="146"/>
    </location>
</feature>
<evidence type="ECO:0000256" key="1">
    <source>
        <dbReference type="ARBA" id="ARBA00022763"/>
    </source>
</evidence>
<reference evidence="9 10" key="1">
    <citation type="submission" date="2018-06" db="EMBL/GenBank/DDBJ databases">
        <title>Genome sequencing of Oceanotoga sp. sy52.</title>
        <authorList>
            <person name="Mori K."/>
        </authorList>
    </citation>
    <scope>NUCLEOTIDE SEQUENCE [LARGE SCALE GENOMIC DNA]</scope>
    <source>
        <strain evidence="10">sy52</strain>
    </source>
</reference>
<keyword evidence="10" id="KW-1185">Reference proteome</keyword>
<dbReference type="GO" id="GO:0016799">
    <property type="term" value="F:hydrolase activity, hydrolyzing N-glycosyl compounds"/>
    <property type="evidence" value="ECO:0007669"/>
    <property type="project" value="UniProtKB-UniRule"/>
</dbReference>
<comment type="catalytic activity">
    <reaction evidence="7">
        <text>2'-deoxyribonucleotide-(2'-deoxyribose 5'-phosphate)-2'-deoxyribonucleotide-DNA = a 3'-end 2'-deoxyribonucleotide-(2,3-dehydro-2,3-deoxyribose 5'-phosphate)-DNA + a 5'-end 5'-phospho-2'-deoxyribonucleoside-DNA + H(+)</text>
        <dbReference type="Rhea" id="RHEA:66592"/>
        <dbReference type="Rhea" id="RHEA-COMP:13180"/>
        <dbReference type="Rhea" id="RHEA-COMP:16897"/>
        <dbReference type="Rhea" id="RHEA-COMP:17067"/>
        <dbReference type="ChEBI" id="CHEBI:15378"/>
        <dbReference type="ChEBI" id="CHEBI:136412"/>
        <dbReference type="ChEBI" id="CHEBI:157695"/>
        <dbReference type="ChEBI" id="CHEBI:167181"/>
        <dbReference type="EC" id="4.2.99.18"/>
    </reaction>
</comment>
<proteinExistence type="inferred from homology"/>
<dbReference type="InterPro" id="IPR003265">
    <property type="entry name" value="HhH-GPD_domain"/>
</dbReference>
<dbReference type="PIRSF" id="PIRSF005954">
    <property type="entry name" value="Thrmst_ogg"/>
    <property type="match status" value="1"/>
</dbReference>
<dbReference type="InterPro" id="IPR012092">
    <property type="entry name" value="DNA_glyclase/AP_lyase_Ogg"/>
</dbReference>
<dbReference type="EMBL" id="AP018712">
    <property type="protein sequence ID" value="BBE30339.1"/>
    <property type="molecule type" value="Genomic_DNA"/>
</dbReference>
<dbReference type="Pfam" id="PF22175">
    <property type="entry name" value="Ogg-HhH"/>
    <property type="match status" value="1"/>
</dbReference>
<feature type="site" description="Important for guanine/8-oxoguanine distinction" evidence="7">
    <location>
        <position position="207"/>
    </location>
</feature>